<protein>
    <submittedName>
        <fullName evidence="2">Uncharacterized protein</fullName>
    </submittedName>
</protein>
<accession>A0A0C3AP49</accession>
<evidence type="ECO:0000313" key="3">
    <source>
        <dbReference type="Proteomes" id="UP000054097"/>
    </source>
</evidence>
<evidence type="ECO:0000313" key="2">
    <source>
        <dbReference type="EMBL" id="KIM21849.1"/>
    </source>
</evidence>
<dbReference type="Proteomes" id="UP000054097">
    <property type="component" value="Unassembled WGS sequence"/>
</dbReference>
<evidence type="ECO:0000256" key="1">
    <source>
        <dbReference type="SAM" id="MobiDB-lite"/>
    </source>
</evidence>
<organism evidence="2 3">
    <name type="scientific">Serendipita vermifera MAFF 305830</name>
    <dbReference type="NCBI Taxonomy" id="933852"/>
    <lineage>
        <taxon>Eukaryota</taxon>
        <taxon>Fungi</taxon>
        <taxon>Dikarya</taxon>
        <taxon>Basidiomycota</taxon>
        <taxon>Agaricomycotina</taxon>
        <taxon>Agaricomycetes</taxon>
        <taxon>Sebacinales</taxon>
        <taxon>Serendipitaceae</taxon>
        <taxon>Serendipita</taxon>
    </lineage>
</organism>
<dbReference type="HOGENOM" id="CLU_2484734_0_0_1"/>
<sequence>MTDQGQLRQWTTSPITWQLPAYRTSLGSAIPGPLDEIKYVEGEGEETKPRRIGLVLHGPISEESSEGMVSNGDIKIPMRTTQQDIKR</sequence>
<reference evidence="2 3" key="1">
    <citation type="submission" date="2014-04" db="EMBL/GenBank/DDBJ databases">
        <authorList>
            <consortium name="DOE Joint Genome Institute"/>
            <person name="Kuo A."/>
            <person name="Zuccaro A."/>
            <person name="Kohler A."/>
            <person name="Nagy L.G."/>
            <person name="Floudas D."/>
            <person name="Copeland A."/>
            <person name="Barry K.W."/>
            <person name="Cichocki N."/>
            <person name="Veneault-Fourrey C."/>
            <person name="LaButti K."/>
            <person name="Lindquist E.A."/>
            <person name="Lipzen A."/>
            <person name="Lundell T."/>
            <person name="Morin E."/>
            <person name="Murat C."/>
            <person name="Sun H."/>
            <person name="Tunlid A."/>
            <person name="Henrissat B."/>
            <person name="Grigoriev I.V."/>
            <person name="Hibbett D.S."/>
            <person name="Martin F."/>
            <person name="Nordberg H.P."/>
            <person name="Cantor M.N."/>
            <person name="Hua S.X."/>
        </authorList>
    </citation>
    <scope>NUCLEOTIDE SEQUENCE [LARGE SCALE GENOMIC DNA]</scope>
    <source>
        <strain evidence="2 3">MAFF 305830</strain>
    </source>
</reference>
<gene>
    <name evidence="2" type="ORF">M408DRAFT_300243</name>
</gene>
<name>A0A0C3AP49_SERVB</name>
<reference evidence="3" key="2">
    <citation type="submission" date="2015-01" db="EMBL/GenBank/DDBJ databases">
        <title>Evolutionary Origins and Diversification of the Mycorrhizal Mutualists.</title>
        <authorList>
            <consortium name="DOE Joint Genome Institute"/>
            <consortium name="Mycorrhizal Genomics Consortium"/>
            <person name="Kohler A."/>
            <person name="Kuo A."/>
            <person name="Nagy L.G."/>
            <person name="Floudas D."/>
            <person name="Copeland A."/>
            <person name="Barry K.W."/>
            <person name="Cichocki N."/>
            <person name="Veneault-Fourrey C."/>
            <person name="LaButti K."/>
            <person name="Lindquist E.A."/>
            <person name="Lipzen A."/>
            <person name="Lundell T."/>
            <person name="Morin E."/>
            <person name="Murat C."/>
            <person name="Riley R."/>
            <person name="Ohm R."/>
            <person name="Sun H."/>
            <person name="Tunlid A."/>
            <person name="Henrissat B."/>
            <person name="Grigoriev I.V."/>
            <person name="Hibbett D.S."/>
            <person name="Martin F."/>
        </authorList>
    </citation>
    <scope>NUCLEOTIDE SEQUENCE [LARGE SCALE GENOMIC DNA]</scope>
    <source>
        <strain evidence="3">MAFF 305830</strain>
    </source>
</reference>
<dbReference type="EMBL" id="KN824370">
    <property type="protein sequence ID" value="KIM21849.1"/>
    <property type="molecule type" value="Genomic_DNA"/>
</dbReference>
<proteinExistence type="predicted"/>
<dbReference type="AlphaFoldDB" id="A0A0C3AP49"/>
<keyword evidence="3" id="KW-1185">Reference proteome</keyword>
<feature type="region of interest" description="Disordered" evidence="1">
    <location>
        <begin position="62"/>
        <end position="87"/>
    </location>
</feature>